<dbReference type="InterPro" id="IPR013083">
    <property type="entry name" value="Znf_RING/FYVE/PHD"/>
</dbReference>
<dbReference type="InterPro" id="IPR044037">
    <property type="entry name" value="FANCL_d3"/>
</dbReference>
<evidence type="ECO:0000256" key="3">
    <source>
        <dbReference type="PROSITE-ProRule" id="PRU00175"/>
    </source>
</evidence>
<dbReference type="Pfam" id="PF11793">
    <property type="entry name" value="FANCL_C"/>
    <property type="match status" value="1"/>
</dbReference>
<evidence type="ECO:0000256" key="1">
    <source>
        <dbReference type="ARBA" id="ARBA00022771"/>
    </source>
</evidence>
<gene>
    <name evidence="6" type="primary">LOC101858406</name>
</gene>
<evidence type="ECO:0000256" key="2">
    <source>
        <dbReference type="ARBA" id="ARBA00022833"/>
    </source>
</evidence>
<dbReference type="InterPro" id="IPR026848">
    <property type="entry name" value="Fancl"/>
</dbReference>
<dbReference type="Proteomes" id="UP000694888">
    <property type="component" value="Unplaced"/>
</dbReference>
<dbReference type="SUPFAM" id="SSF57850">
    <property type="entry name" value="RING/U-box"/>
    <property type="match status" value="1"/>
</dbReference>
<dbReference type="Pfam" id="PF18891">
    <property type="entry name" value="FANCL_d3"/>
    <property type="match status" value="1"/>
</dbReference>
<evidence type="ECO:0000313" key="5">
    <source>
        <dbReference type="Proteomes" id="UP000694888"/>
    </source>
</evidence>
<dbReference type="InterPro" id="IPR001841">
    <property type="entry name" value="Znf_RING"/>
</dbReference>
<dbReference type="CDD" id="cd23831">
    <property type="entry name" value="DRWD-N_FANCL"/>
    <property type="match status" value="1"/>
</dbReference>
<dbReference type="RefSeq" id="XP_035825514.1">
    <property type="nucleotide sequence ID" value="XM_035969621.1"/>
</dbReference>
<feature type="domain" description="RING-type" evidence="4">
    <location>
        <begin position="300"/>
        <end position="355"/>
    </location>
</feature>
<keyword evidence="1 3" id="KW-0863">Zinc-finger</keyword>
<dbReference type="GeneID" id="101858406"/>
<keyword evidence="1 3" id="KW-0479">Metal-binding</keyword>
<keyword evidence="5" id="KW-1185">Reference proteome</keyword>
<dbReference type="CDD" id="cd16490">
    <property type="entry name" value="RING-CH-C4HC3_FANCL"/>
    <property type="match status" value="1"/>
</dbReference>
<dbReference type="InterPro" id="IPR016135">
    <property type="entry name" value="UBQ-conjugating_enzyme/RWD"/>
</dbReference>
<accession>A0ABM1VSX2</accession>
<dbReference type="InterPro" id="IPR043898">
    <property type="entry name" value="FANCL_d2"/>
</dbReference>
<name>A0ABM1VSX2_APLCA</name>
<dbReference type="InterPro" id="IPR019162">
    <property type="entry name" value="FancL_WD-rpt_cont_dom"/>
</dbReference>
<dbReference type="Pfam" id="PF09765">
    <property type="entry name" value="FANCL_d1"/>
    <property type="match status" value="1"/>
</dbReference>
<dbReference type="InterPro" id="IPR026850">
    <property type="entry name" value="FANCL_C"/>
</dbReference>
<dbReference type="PANTHER" id="PTHR13206:SF0">
    <property type="entry name" value="E3 UBIQUITIN-PROTEIN LIGASE FANCL"/>
    <property type="match status" value="1"/>
</dbReference>
<keyword evidence="2" id="KW-0862">Zinc</keyword>
<reference evidence="6" key="1">
    <citation type="submission" date="2025-08" db="UniProtKB">
        <authorList>
            <consortium name="RefSeq"/>
        </authorList>
    </citation>
    <scope>IDENTIFICATION</scope>
</reference>
<evidence type="ECO:0000259" key="4">
    <source>
        <dbReference type="PROSITE" id="PS50089"/>
    </source>
</evidence>
<proteinExistence type="predicted"/>
<evidence type="ECO:0000313" key="6">
    <source>
        <dbReference type="RefSeq" id="XP_035825514.1"/>
    </source>
</evidence>
<dbReference type="Pfam" id="PF18890">
    <property type="entry name" value="FANCL_d2"/>
    <property type="match status" value="1"/>
</dbReference>
<dbReference type="SMART" id="SM01197">
    <property type="entry name" value="FANCL_C"/>
    <property type="match status" value="1"/>
</dbReference>
<dbReference type="Gene3D" id="3.10.110.20">
    <property type="entry name" value="RWD domain-like"/>
    <property type="match status" value="1"/>
</dbReference>
<dbReference type="CDD" id="cd23832">
    <property type="entry name" value="DRWD-C_FANCL"/>
    <property type="match status" value="1"/>
</dbReference>
<dbReference type="PROSITE" id="PS50089">
    <property type="entry name" value="ZF_RING_2"/>
    <property type="match status" value="1"/>
</dbReference>
<dbReference type="Gene3D" id="3.30.40.10">
    <property type="entry name" value="Zinc/RING finger domain, C3HC4 (zinc finger)"/>
    <property type="match status" value="1"/>
</dbReference>
<dbReference type="CDD" id="cd23786">
    <property type="entry name" value="ELF_FANCL"/>
    <property type="match status" value="1"/>
</dbReference>
<sequence>MPYEEFIPGLVPMFSEKSLCITYKGFQEICGKPYYMAIHVPEVLSKARIECEWKLEHRIRDKSDLIRQRLQSSSSLATFLKEFILIAETCMQHVHSDAMWSDWNEEIVEQVLEIDSNKLLSIDEDFSAVQIGITDEGGRLHKIKIHLKTQSTTAVPVCITDLPHKLEFNWATNTRLKHVVEQFEATVLSYQNFWNTLKEIDEKCWVLEPEHPSFSATHRRIALGQNLSLHITVNCQQPSTLPECRFLGAESATAPLREKLNVNLLRWDVERSLLNNLQEVLDFDFPSPADTSRTELSMDCGICYCLHLNEEVPNVVCEDKRCAQAFHQSCLYEWLRSLSSRQSFNTIFGECPFCSHPIRVKMPAS</sequence>
<dbReference type="Gene3D" id="3.10.110.10">
    <property type="entry name" value="Ubiquitin Conjugating Enzyme"/>
    <property type="match status" value="1"/>
</dbReference>
<dbReference type="InterPro" id="IPR043003">
    <property type="entry name" value="FANCL_d3_sf"/>
</dbReference>
<protein>
    <submittedName>
        <fullName evidence="6">E3 ubiquitin-protein ligase FANCL isoform X2</fullName>
    </submittedName>
</protein>
<organism evidence="5 6">
    <name type="scientific">Aplysia californica</name>
    <name type="common">California sea hare</name>
    <dbReference type="NCBI Taxonomy" id="6500"/>
    <lineage>
        <taxon>Eukaryota</taxon>
        <taxon>Metazoa</taxon>
        <taxon>Spiralia</taxon>
        <taxon>Lophotrochozoa</taxon>
        <taxon>Mollusca</taxon>
        <taxon>Gastropoda</taxon>
        <taxon>Heterobranchia</taxon>
        <taxon>Euthyneura</taxon>
        <taxon>Tectipleura</taxon>
        <taxon>Aplysiida</taxon>
        <taxon>Aplysioidea</taxon>
        <taxon>Aplysiidae</taxon>
        <taxon>Aplysia</taxon>
    </lineage>
</organism>
<dbReference type="PANTHER" id="PTHR13206">
    <property type="entry name" value="UBIQUITIN LIGASE PROTEIN PHF9 FANCONI ANEMIA GROUP L PROTEIN"/>
    <property type="match status" value="1"/>
</dbReference>